<sequence length="78" mass="9127">MRNFESYWHHKNEVFYPYNMEDGAHFIICHAGESPRCSDGLYFDLSIYDHLHYFNIDVSKYGEDGCTDSPVTPPPSYV</sequence>
<reference evidence="1 2" key="1">
    <citation type="submission" date="2014-10" db="EMBL/GenBank/DDBJ databases">
        <title>Draft genome of the hookworm Ancylostoma caninum.</title>
        <authorList>
            <person name="Mitreva M."/>
        </authorList>
    </citation>
    <scope>NUCLEOTIDE SEQUENCE [LARGE SCALE GENOMIC DNA]</scope>
    <source>
        <strain evidence="1 2">Baltimore</strain>
    </source>
</reference>
<organism evidence="1 2">
    <name type="scientific">Ancylostoma caninum</name>
    <name type="common">Dog hookworm</name>
    <dbReference type="NCBI Taxonomy" id="29170"/>
    <lineage>
        <taxon>Eukaryota</taxon>
        <taxon>Metazoa</taxon>
        <taxon>Ecdysozoa</taxon>
        <taxon>Nematoda</taxon>
        <taxon>Chromadorea</taxon>
        <taxon>Rhabditida</taxon>
        <taxon>Rhabditina</taxon>
        <taxon>Rhabditomorpha</taxon>
        <taxon>Strongyloidea</taxon>
        <taxon>Ancylostomatidae</taxon>
        <taxon>Ancylostomatinae</taxon>
        <taxon>Ancylostoma</taxon>
    </lineage>
</organism>
<name>A0A368G8R4_ANCCA</name>
<accession>A0A368G8R4</accession>
<dbReference type="Proteomes" id="UP000252519">
    <property type="component" value="Unassembled WGS sequence"/>
</dbReference>
<dbReference type="Gene3D" id="3.40.50.1820">
    <property type="entry name" value="alpha/beta hydrolase"/>
    <property type="match status" value="1"/>
</dbReference>
<dbReference type="AlphaFoldDB" id="A0A368G8R4"/>
<dbReference type="InterPro" id="IPR029058">
    <property type="entry name" value="AB_hydrolase_fold"/>
</dbReference>
<gene>
    <name evidence="1" type="ORF">ANCCAN_13258</name>
</gene>
<evidence type="ECO:0000313" key="2">
    <source>
        <dbReference type="Proteomes" id="UP000252519"/>
    </source>
</evidence>
<comment type="caution">
    <text evidence="1">The sequence shown here is derived from an EMBL/GenBank/DDBJ whole genome shotgun (WGS) entry which is preliminary data.</text>
</comment>
<keyword evidence="2" id="KW-1185">Reference proteome</keyword>
<dbReference type="OrthoDB" id="426718at2759"/>
<dbReference type="PANTHER" id="PTHR45908">
    <property type="entry name" value="PROTEIN CBG11750-RELATED"/>
    <property type="match status" value="1"/>
</dbReference>
<protein>
    <submittedName>
        <fullName evidence="1">Uncharacterized protein</fullName>
    </submittedName>
</protein>
<dbReference type="SUPFAM" id="SSF53474">
    <property type="entry name" value="alpha/beta-Hydrolases"/>
    <property type="match status" value="1"/>
</dbReference>
<evidence type="ECO:0000313" key="1">
    <source>
        <dbReference type="EMBL" id="RCN40803.1"/>
    </source>
</evidence>
<dbReference type="EMBL" id="JOJR01000266">
    <property type="protein sequence ID" value="RCN40803.1"/>
    <property type="molecule type" value="Genomic_DNA"/>
</dbReference>
<proteinExistence type="predicted"/>